<dbReference type="GO" id="GO:0008324">
    <property type="term" value="F:monoatomic cation transmembrane transporter activity"/>
    <property type="evidence" value="ECO:0007669"/>
    <property type="project" value="InterPro"/>
</dbReference>
<name>A0A382QEU3_9ZZZZ</name>
<feature type="transmembrane region" description="Helical" evidence="8">
    <location>
        <begin position="7"/>
        <end position="28"/>
    </location>
</feature>
<dbReference type="AlphaFoldDB" id="A0A382QEU3"/>
<evidence type="ECO:0000256" key="1">
    <source>
        <dbReference type="ARBA" id="ARBA00004651"/>
    </source>
</evidence>
<keyword evidence="3" id="KW-1003">Cell membrane</keyword>
<reference evidence="9" key="1">
    <citation type="submission" date="2018-05" db="EMBL/GenBank/DDBJ databases">
        <authorList>
            <person name="Lanie J.A."/>
            <person name="Ng W.-L."/>
            <person name="Kazmierczak K.M."/>
            <person name="Andrzejewski T.M."/>
            <person name="Davidsen T.M."/>
            <person name="Wayne K.J."/>
            <person name="Tettelin H."/>
            <person name="Glass J.I."/>
            <person name="Rusch D."/>
            <person name="Podicherti R."/>
            <person name="Tsui H.-C.T."/>
            <person name="Winkler M.E."/>
        </authorList>
    </citation>
    <scope>NUCLEOTIDE SEQUENCE</scope>
</reference>
<comment type="subcellular location">
    <subcellularLocation>
        <location evidence="1">Cell membrane</location>
        <topology evidence="1">Multi-pass membrane protein</topology>
    </subcellularLocation>
</comment>
<protein>
    <recommendedName>
        <fullName evidence="10">Potassium transporter TrkH</fullName>
    </recommendedName>
</protein>
<evidence type="ECO:0000256" key="6">
    <source>
        <dbReference type="ARBA" id="ARBA00023065"/>
    </source>
</evidence>
<keyword evidence="2" id="KW-0813">Transport</keyword>
<proteinExistence type="predicted"/>
<keyword evidence="6" id="KW-0406">Ion transport</keyword>
<feature type="transmembrane region" description="Helical" evidence="8">
    <location>
        <begin position="40"/>
        <end position="59"/>
    </location>
</feature>
<keyword evidence="4 8" id="KW-0812">Transmembrane</keyword>
<feature type="transmembrane region" description="Helical" evidence="8">
    <location>
        <begin position="179"/>
        <end position="201"/>
    </location>
</feature>
<dbReference type="GO" id="GO:0030001">
    <property type="term" value="P:metal ion transport"/>
    <property type="evidence" value="ECO:0007669"/>
    <property type="project" value="UniProtKB-ARBA"/>
</dbReference>
<accession>A0A382QEU3</accession>
<dbReference type="EMBL" id="UINC01113680">
    <property type="protein sequence ID" value="SVC83448.1"/>
    <property type="molecule type" value="Genomic_DNA"/>
</dbReference>
<feature type="transmembrane region" description="Helical" evidence="8">
    <location>
        <begin position="71"/>
        <end position="91"/>
    </location>
</feature>
<feature type="transmembrane region" description="Helical" evidence="8">
    <location>
        <begin position="133"/>
        <end position="153"/>
    </location>
</feature>
<evidence type="ECO:0000313" key="9">
    <source>
        <dbReference type="EMBL" id="SVC83448.1"/>
    </source>
</evidence>
<evidence type="ECO:0000256" key="5">
    <source>
        <dbReference type="ARBA" id="ARBA00022989"/>
    </source>
</evidence>
<dbReference type="PANTHER" id="PTHR32024:SF3">
    <property type="entry name" value="TRK SYSTEM POTASSIUM UPTAKE PROTEIN"/>
    <property type="match status" value="1"/>
</dbReference>
<evidence type="ECO:0008006" key="10">
    <source>
        <dbReference type="Google" id="ProtNLM"/>
    </source>
</evidence>
<dbReference type="PANTHER" id="PTHR32024">
    <property type="entry name" value="TRK SYSTEM POTASSIUM UPTAKE PROTEIN TRKG-RELATED"/>
    <property type="match status" value="1"/>
</dbReference>
<sequence length="283" mass="30446">MREYRAVFLVNGVLLLILGVAMLVPALLDAWAGHPDWQVFLAAAFLTGFVGAALAISCWGSGENLQLRQAFVLTTTVWVTTPAFGALPFVFADLDLSYTDAFFEAMSGITTTGSTVISDLEYAPPGILIWRALLQWMGGIGIIVTAVAILPLLQVGGMQLFRMESSDASEKVLPRTAQIAGAISIIYLSLSMICAFVYWAAGMPAFEAAAHAMTTIATGGFSTSDLSIGIYDSALIDYTAVVFMIIGSLPFLLYFQSLRGQPLALWRDSQVRWFFSILVASVG</sequence>
<organism evidence="9">
    <name type="scientific">marine metagenome</name>
    <dbReference type="NCBI Taxonomy" id="408172"/>
    <lineage>
        <taxon>unclassified sequences</taxon>
        <taxon>metagenomes</taxon>
        <taxon>ecological metagenomes</taxon>
    </lineage>
</organism>
<keyword evidence="5 8" id="KW-1133">Transmembrane helix</keyword>
<evidence type="ECO:0000256" key="7">
    <source>
        <dbReference type="ARBA" id="ARBA00023136"/>
    </source>
</evidence>
<dbReference type="Pfam" id="PF02386">
    <property type="entry name" value="TrkH"/>
    <property type="match status" value="1"/>
</dbReference>
<keyword evidence="7 8" id="KW-0472">Membrane</keyword>
<dbReference type="InterPro" id="IPR003445">
    <property type="entry name" value="Cat_transpt"/>
</dbReference>
<gene>
    <name evidence="9" type="ORF">METZ01_LOCUS336302</name>
</gene>
<evidence type="ECO:0000256" key="3">
    <source>
        <dbReference type="ARBA" id="ARBA00022475"/>
    </source>
</evidence>
<evidence type="ECO:0000256" key="4">
    <source>
        <dbReference type="ARBA" id="ARBA00022692"/>
    </source>
</evidence>
<dbReference type="GO" id="GO:0005886">
    <property type="term" value="C:plasma membrane"/>
    <property type="evidence" value="ECO:0007669"/>
    <property type="project" value="UniProtKB-SubCell"/>
</dbReference>
<feature type="non-terminal residue" evidence="9">
    <location>
        <position position="283"/>
    </location>
</feature>
<feature type="transmembrane region" description="Helical" evidence="8">
    <location>
        <begin position="235"/>
        <end position="255"/>
    </location>
</feature>
<evidence type="ECO:0000256" key="2">
    <source>
        <dbReference type="ARBA" id="ARBA00022448"/>
    </source>
</evidence>
<evidence type="ECO:0000256" key="8">
    <source>
        <dbReference type="SAM" id="Phobius"/>
    </source>
</evidence>